<accession>A0A9W8AYA2</accession>
<dbReference type="OrthoDB" id="3352450at2759"/>
<organism evidence="2 3">
    <name type="scientific">Dimargaris verticillata</name>
    <dbReference type="NCBI Taxonomy" id="2761393"/>
    <lineage>
        <taxon>Eukaryota</taxon>
        <taxon>Fungi</taxon>
        <taxon>Fungi incertae sedis</taxon>
        <taxon>Zoopagomycota</taxon>
        <taxon>Kickxellomycotina</taxon>
        <taxon>Dimargaritomycetes</taxon>
        <taxon>Dimargaritales</taxon>
        <taxon>Dimargaritaceae</taxon>
        <taxon>Dimargaris</taxon>
    </lineage>
</organism>
<evidence type="ECO:0000313" key="2">
    <source>
        <dbReference type="EMBL" id="KAJ1968406.1"/>
    </source>
</evidence>
<keyword evidence="3" id="KW-1185">Reference proteome</keyword>
<evidence type="ECO:0000256" key="1">
    <source>
        <dbReference type="SAM" id="Phobius"/>
    </source>
</evidence>
<evidence type="ECO:0000313" key="3">
    <source>
        <dbReference type="Proteomes" id="UP001151582"/>
    </source>
</evidence>
<name>A0A9W8AYA2_9FUNG</name>
<reference evidence="2" key="1">
    <citation type="submission" date="2022-07" db="EMBL/GenBank/DDBJ databases">
        <title>Phylogenomic reconstructions and comparative analyses of Kickxellomycotina fungi.</title>
        <authorList>
            <person name="Reynolds N.K."/>
            <person name="Stajich J.E."/>
            <person name="Barry K."/>
            <person name="Grigoriev I.V."/>
            <person name="Crous P."/>
            <person name="Smith M.E."/>
        </authorList>
    </citation>
    <scope>NUCLEOTIDE SEQUENCE</scope>
    <source>
        <strain evidence="2">RSA 567</strain>
    </source>
</reference>
<protein>
    <submittedName>
        <fullName evidence="2">Uncharacterized protein</fullName>
    </submittedName>
</protein>
<dbReference type="Proteomes" id="UP001151582">
    <property type="component" value="Unassembled WGS sequence"/>
</dbReference>
<gene>
    <name evidence="2" type="ORF">H4R34_006271</name>
</gene>
<dbReference type="AlphaFoldDB" id="A0A9W8AYA2"/>
<keyword evidence="1" id="KW-0472">Membrane</keyword>
<proteinExistence type="predicted"/>
<feature type="transmembrane region" description="Helical" evidence="1">
    <location>
        <begin position="53"/>
        <end position="71"/>
    </location>
</feature>
<keyword evidence="1" id="KW-1133">Transmembrane helix</keyword>
<feature type="transmembrane region" description="Helical" evidence="1">
    <location>
        <begin position="28"/>
        <end position="47"/>
    </location>
</feature>
<sequence length="98" mass="10973">MSRIADSLGSFFPKPEANDDCQEGSRRFGVVAGATAAFLGLFISEGVLKMAKYPSVFAGSVTGLLSGYAFYRLQYATCQRRKQYWEQQFIQSRPKEDE</sequence>
<dbReference type="EMBL" id="JANBQB010002128">
    <property type="protein sequence ID" value="KAJ1968406.1"/>
    <property type="molecule type" value="Genomic_DNA"/>
</dbReference>
<keyword evidence="1" id="KW-0812">Transmembrane</keyword>
<comment type="caution">
    <text evidence="2">The sequence shown here is derived from an EMBL/GenBank/DDBJ whole genome shotgun (WGS) entry which is preliminary data.</text>
</comment>